<evidence type="ECO:0000256" key="2">
    <source>
        <dbReference type="ARBA" id="ARBA00012680"/>
    </source>
</evidence>
<evidence type="ECO:0000313" key="4">
    <source>
        <dbReference type="EMBL" id="GMI05105.1"/>
    </source>
</evidence>
<gene>
    <name evidence="4" type="ORF">TrRE_jg8500</name>
</gene>
<comment type="caution">
    <text evidence="4">The sequence shown here is derived from an EMBL/GenBank/DDBJ whole genome shotgun (WGS) entry which is preliminary data.</text>
</comment>
<dbReference type="GO" id="GO:0019262">
    <property type="term" value="P:N-acetylneuraminate catabolic process"/>
    <property type="evidence" value="ECO:0007669"/>
    <property type="project" value="TreeGrafter"/>
</dbReference>
<dbReference type="InterPro" id="IPR006148">
    <property type="entry name" value="Glc/Gal-6P_isomerase"/>
</dbReference>
<dbReference type="GO" id="GO:0005737">
    <property type="term" value="C:cytoplasm"/>
    <property type="evidence" value="ECO:0007669"/>
    <property type="project" value="TreeGrafter"/>
</dbReference>
<dbReference type="GO" id="GO:0006043">
    <property type="term" value="P:glucosamine catabolic process"/>
    <property type="evidence" value="ECO:0007669"/>
    <property type="project" value="TreeGrafter"/>
</dbReference>
<reference evidence="4" key="1">
    <citation type="submission" date="2022-07" db="EMBL/GenBank/DDBJ databases">
        <title>Genome analysis of Parmales, a sister group of diatoms, reveals the evolutionary specialization of diatoms from phago-mixotrophs to photoautotrophs.</title>
        <authorList>
            <person name="Ban H."/>
            <person name="Sato S."/>
            <person name="Yoshikawa S."/>
            <person name="Kazumasa Y."/>
            <person name="Nakamura Y."/>
            <person name="Ichinomiya M."/>
            <person name="Saitoh K."/>
            <person name="Sato N."/>
            <person name="Blanc-Mathieu R."/>
            <person name="Endo H."/>
            <person name="Kuwata A."/>
            <person name="Ogata H."/>
        </authorList>
    </citation>
    <scope>NUCLEOTIDE SEQUENCE</scope>
</reference>
<dbReference type="Gene3D" id="3.40.50.1360">
    <property type="match status" value="1"/>
</dbReference>
<dbReference type="GO" id="GO:0006046">
    <property type="term" value="P:N-acetylglucosamine catabolic process"/>
    <property type="evidence" value="ECO:0007669"/>
    <property type="project" value="TreeGrafter"/>
</dbReference>
<protein>
    <recommendedName>
        <fullName evidence="2">glucosamine-6-phosphate deaminase</fullName>
        <ecNumber evidence="2">3.5.99.6</ecNumber>
    </recommendedName>
</protein>
<dbReference type="CDD" id="cd01399">
    <property type="entry name" value="GlcN6P_deaminase"/>
    <property type="match status" value="1"/>
</dbReference>
<sequence>MRVFIRDNYDDLSSTAAGFICDVIKASESKESKMVNIAFPSGRSVIGLYRELGRLCGEEGGVSFKNVRAFHLDEYCGLEEEDKMCQKNWMKKNLYDKIDIDPKNVHYLNPWIGSDKYEEECSRFESLIESSGGLDFAFFGTGADGHVARNEPGSSLKSVSRVHRLAYDTIMQLKDRWGRETVPEEALTMGMETIFKAKQVLVLFAGVSRSHALERCLEEAVNHMFPVSCFQKHTNCVFLADEPATYELRVKTVSYFKGIEKTSEEVFGDPIHGKERL</sequence>
<evidence type="ECO:0000313" key="5">
    <source>
        <dbReference type="Proteomes" id="UP001165082"/>
    </source>
</evidence>
<dbReference type="EC" id="3.5.99.6" evidence="2"/>
<dbReference type="PANTHER" id="PTHR11280:SF6">
    <property type="entry name" value="GLUCOSAMINE-6-PHOSPHATE ISOMERASE NAGB"/>
    <property type="match status" value="1"/>
</dbReference>
<accession>A0A9W7C8Q6</accession>
<dbReference type="AlphaFoldDB" id="A0A9W7C8Q6"/>
<dbReference type="GO" id="GO:0042802">
    <property type="term" value="F:identical protein binding"/>
    <property type="evidence" value="ECO:0007669"/>
    <property type="project" value="TreeGrafter"/>
</dbReference>
<dbReference type="Pfam" id="PF01182">
    <property type="entry name" value="Glucosamine_iso"/>
    <property type="match status" value="1"/>
</dbReference>
<proteinExistence type="inferred from homology"/>
<dbReference type="InterPro" id="IPR037171">
    <property type="entry name" value="NagB/RpiA_transferase-like"/>
</dbReference>
<dbReference type="GO" id="GO:0004342">
    <property type="term" value="F:glucosamine-6-phosphate deaminase activity"/>
    <property type="evidence" value="ECO:0007669"/>
    <property type="project" value="UniProtKB-EC"/>
</dbReference>
<name>A0A9W7C8Q6_9STRA</name>
<evidence type="ECO:0000259" key="3">
    <source>
        <dbReference type="Pfam" id="PF01182"/>
    </source>
</evidence>
<evidence type="ECO:0000256" key="1">
    <source>
        <dbReference type="ARBA" id="ARBA00005526"/>
    </source>
</evidence>
<keyword evidence="5" id="KW-1185">Reference proteome</keyword>
<organism evidence="4 5">
    <name type="scientific">Triparma retinervis</name>
    <dbReference type="NCBI Taxonomy" id="2557542"/>
    <lineage>
        <taxon>Eukaryota</taxon>
        <taxon>Sar</taxon>
        <taxon>Stramenopiles</taxon>
        <taxon>Ochrophyta</taxon>
        <taxon>Bolidophyceae</taxon>
        <taxon>Parmales</taxon>
        <taxon>Triparmaceae</taxon>
        <taxon>Triparma</taxon>
    </lineage>
</organism>
<comment type="similarity">
    <text evidence="1">Belongs to the glucosamine/galactosamine-6-phosphate isomerase family.</text>
</comment>
<feature type="domain" description="Glucosamine/galactosamine-6-phosphate isomerase" evidence="3">
    <location>
        <begin position="10"/>
        <end position="235"/>
    </location>
</feature>
<dbReference type="OrthoDB" id="7663298at2759"/>
<dbReference type="InterPro" id="IPR004547">
    <property type="entry name" value="Glucosamine6P_isomerase"/>
</dbReference>
<dbReference type="PANTHER" id="PTHR11280">
    <property type="entry name" value="GLUCOSAMINE-6-PHOSPHATE ISOMERASE"/>
    <property type="match status" value="1"/>
</dbReference>
<dbReference type="SUPFAM" id="SSF100950">
    <property type="entry name" value="NagB/RpiA/CoA transferase-like"/>
    <property type="match status" value="1"/>
</dbReference>
<dbReference type="EMBL" id="BRXZ01000101">
    <property type="protein sequence ID" value="GMI05105.1"/>
    <property type="molecule type" value="Genomic_DNA"/>
</dbReference>
<dbReference type="GO" id="GO:0005975">
    <property type="term" value="P:carbohydrate metabolic process"/>
    <property type="evidence" value="ECO:0007669"/>
    <property type="project" value="InterPro"/>
</dbReference>
<dbReference type="Proteomes" id="UP001165082">
    <property type="component" value="Unassembled WGS sequence"/>
</dbReference>